<keyword evidence="15" id="KW-1185">Reference proteome</keyword>
<evidence type="ECO:0000256" key="10">
    <source>
        <dbReference type="ARBA" id="ARBA00023242"/>
    </source>
</evidence>
<feature type="domain" description="Sodium channel modifier 1 acidic C-terminal" evidence="13">
    <location>
        <begin position="216"/>
        <end position="259"/>
    </location>
</feature>
<comment type="subcellular location">
    <subcellularLocation>
        <location evidence="1">Nucleus speckle</location>
    </subcellularLocation>
    <subcellularLocation>
        <location evidence="2">Nucleus</location>
        <location evidence="2">Nucleoplasm</location>
    </subcellularLocation>
</comment>
<sequence length="262" mass="29529">MQCPLLRRGQQENGVKTESSLPSAPGDGVIHPLKRRVSDLLAFNIPQEEALLLSNGRFACTVCSWRPVFDTMDVLAVHRAGKRHLASLCRFNERQQCLREEIQKRRQAAFLEEGDSDPAPLLSQTRHRVHCALLQSIPYSSCCQRSRRKKAVDCDSTSEFSAKNMDKPCEAPSHNKAEEEPDISPLPPALVHSLDHFGDKEDATKSDPSSAEENQVTRRRELEHYLHLRSSGWVKDKAGCWVKDENAEFDSDEDQPPQSQSS</sequence>
<dbReference type="Ensembl" id="ENSEBUT00000023748.1">
    <property type="protein sequence ID" value="ENSEBUP00000023172.1"/>
    <property type="gene ID" value="ENSEBUG00000014278.1"/>
</dbReference>
<feature type="region of interest" description="Disordered" evidence="11">
    <location>
        <begin position="8"/>
        <end position="28"/>
    </location>
</feature>
<dbReference type="InterPro" id="IPR033570">
    <property type="entry name" value="SCNM1"/>
</dbReference>
<dbReference type="GO" id="GO:0008270">
    <property type="term" value="F:zinc ion binding"/>
    <property type="evidence" value="ECO:0007669"/>
    <property type="project" value="UniProtKB-KW"/>
</dbReference>
<dbReference type="GO" id="GO:0006397">
    <property type="term" value="P:mRNA processing"/>
    <property type="evidence" value="ECO:0007669"/>
    <property type="project" value="UniProtKB-KW"/>
</dbReference>
<evidence type="ECO:0000256" key="11">
    <source>
        <dbReference type="SAM" id="MobiDB-lite"/>
    </source>
</evidence>
<dbReference type="Proteomes" id="UP000694388">
    <property type="component" value="Unplaced"/>
</dbReference>
<feature type="compositionally biased region" description="Polar residues" evidence="11">
    <location>
        <begin position="11"/>
        <end position="22"/>
    </location>
</feature>
<protein>
    <recommendedName>
        <fullName evidence="3">Sodium channel modifier 1</fullName>
    </recommendedName>
</protein>
<dbReference type="AlphaFoldDB" id="A0A8C4R1Z3"/>
<reference evidence="14" key="1">
    <citation type="submission" date="2025-08" db="UniProtKB">
        <authorList>
            <consortium name="Ensembl"/>
        </authorList>
    </citation>
    <scope>IDENTIFICATION</scope>
</reference>
<evidence type="ECO:0000256" key="6">
    <source>
        <dbReference type="ARBA" id="ARBA00022728"/>
    </source>
</evidence>
<name>A0A8C4R1Z3_EPTBU</name>
<keyword evidence="6" id="KW-0747">Spliceosome</keyword>
<feature type="compositionally biased region" description="Basic and acidic residues" evidence="11">
    <location>
        <begin position="164"/>
        <end position="178"/>
    </location>
</feature>
<keyword evidence="10" id="KW-0539">Nucleus</keyword>
<organism evidence="14 15">
    <name type="scientific">Eptatretus burgeri</name>
    <name type="common">Inshore hagfish</name>
    <dbReference type="NCBI Taxonomy" id="7764"/>
    <lineage>
        <taxon>Eukaryota</taxon>
        <taxon>Metazoa</taxon>
        <taxon>Chordata</taxon>
        <taxon>Craniata</taxon>
        <taxon>Vertebrata</taxon>
        <taxon>Cyclostomata</taxon>
        <taxon>Myxini</taxon>
        <taxon>Myxiniformes</taxon>
        <taxon>Myxinidae</taxon>
        <taxon>Eptatretinae</taxon>
        <taxon>Eptatretus</taxon>
    </lineage>
</organism>
<feature type="compositionally biased region" description="Basic and acidic residues" evidence="11">
    <location>
        <begin position="193"/>
        <end position="205"/>
    </location>
</feature>
<dbReference type="GO" id="GO:0008380">
    <property type="term" value="P:RNA splicing"/>
    <property type="evidence" value="ECO:0007669"/>
    <property type="project" value="UniProtKB-KW"/>
</dbReference>
<reference evidence="14" key="2">
    <citation type="submission" date="2025-09" db="UniProtKB">
        <authorList>
            <consortium name="Ensembl"/>
        </authorList>
    </citation>
    <scope>IDENTIFICATION</scope>
</reference>
<evidence type="ECO:0000256" key="4">
    <source>
        <dbReference type="ARBA" id="ARBA00022664"/>
    </source>
</evidence>
<dbReference type="GeneTree" id="ENSGT00390000010811"/>
<dbReference type="GO" id="GO:0016607">
    <property type="term" value="C:nuclear speck"/>
    <property type="evidence" value="ECO:0007669"/>
    <property type="project" value="UniProtKB-SubCell"/>
</dbReference>
<evidence type="ECO:0000256" key="2">
    <source>
        <dbReference type="ARBA" id="ARBA00004642"/>
    </source>
</evidence>
<evidence type="ECO:0000256" key="9">
    <source>
        <dbReference type="ARBA" id="ARBA00023187"/>
    </source>
</evidence>
<evidence type="ECO:0000313" key="14">
    <source>
        <dbReference type="Ensembl" id="ENSEBUP00000023172.1"/>
    </source>
</evidence>
<keyword evidence="4" id="KW-0507">mRNA processing</keyword>
<proteinExistence type="predicted"/>
<keyword evidence="5" id="KW-0479">Metal-binding</keyword>
<evidence type="ECO:0000256" key="8">
    <source>
        <dbReference type="ARBA" id="ARBA00022833"/>
    </source>
</evidence>
<evidence type="ECO:0000259" key="13">
    <source>
        <dbReference type="Pfam" id="PF15805"/>
    </source>
</evidence>
<evidence type="ECO:0000313" key="15">
    <source>
        <dbReference type="Proteomes" id="UP000694388"/>
    </source>
</evidence>
<dbReference type="OMA" id="NGKYACT"/>
<feature type="domain" description="Sodium channel modifier 1 zinc-finger" evidence="12">
    <location>
        <begin position="60"/>
        <end position="86"/>
    </location>
</feature>
<evidence type="ECO:0000259" key="12">
    <source>
        <dbReference type="Pfam" id="PF15803"/>
    </source>
</evidence>
<dbReference type="InterPro" id="IPR031625">
    <property type="entry name" value="SCNM1_acidic"/>
</dbReference>
<keyword evidence="8" id="KW-0862">Zinc</keyword>
<dbReference type="PANTHER" id="PTHR32297:SF1">
    <property type="entry name" value="SODIUM CHANNEL MODIFIER 1"/>
    <property type="match status" value="1"/>
</dbReference>
<evidence type="ECO:0000256" key="5">
    <source>
        <dbReference type="ARBA" id="ARBA00022723"/>
    </source>
</evidence>
<dbReference type="Pfam" id="PF15803">
    <property type="entry name" value="zf-SCNM1"/>
    <property type="match status" value="1"/>
</dbReference>
<evidence type="ECO:0000256" key="1">
    <source>
        <dbReference type="ARBA" id="ARBA00004324"/>
    </source>
</evidence>
<dbReference type="GO" id="GO:0005681">
    <property type="term" value="C:spliceosomal complex"/>
    <property type="evidence" value="ECO:0007669"/>
    <property type="project" value="UniProtKB-KW"/>
</dbReference>
<evidence type="ECO:0000256" key="3">
    <source>
        <dbReference type="ARBA" id="ARBA00020620"/>
    </source>
</evidence>
<accession>A0A8C4R1Z3</accession>
<keyword evidence="7" id="KW-0863">Zinc-finger</keyword>
<dbReference type="InterPro" id="IPR031622">
    <property type="entry name" value="Znf-SCNM1"/>
</dbReference>
<dbReference type="PANTHER" id="PTHR32297">
    <property type="entry name" value="SODIUM CHANNEL MODIFIER 1"/>
    <property type="match status" value="1"/>
</dbReference>
<feature type="region of interest" description="Disordered" evidence="11">
    <location>
        <begin position="163"/>
        <end position="218"/>
    </location>
</feature>
<evidence type="ECO:0000256" key="7">
    <source>
        <dbReference type="ARBA" id="ARBA00022771"/>
    </source>
</evidence>
<keyword evidence="9" id="KW-0508">mRNA splicing</keyword>
<dbReference type="Pfam" id="PF15805">
    <property type="entry name" value="SCNM1_acidic"/>
    <property type="match status" value="1"/>
</dbReference>